<dbReference type="Gene3D" id="3.30.450.90">
    <property type="match status" value="1"/>
</dbReference>
<evidence type="ECO:0000256" key="2">
    <source>
        <dbReference type="ARBA" id="ARBA00022741"/>
    </source>
</evidence>
<organism evidence="6 7">
    <name type="scientific">Myxococcus xanthus</name>
    <dbReference type="NCBI Taxonomy" id="34"/>
    <lineage>
        <taxon>Bacteria</taxon>
        <taxon>Pseudomonadati</taxon>
        <taxon>Myxococcota</taxon>
        <taxon>Myxococcia</taxon>
        <taxon>Myxococcales</taxon>
        <taxon>Cystobacterineae</taxon>
        <taxon>Myxococcaceae</taxon>
        <taxon>Myxococcus</taxon>
    </lineage>
</organism>
<dbReference type="SUPFAM" id="SSF52540">
    <property type="entry name" value="P-loop containing nucleoside triphosphate hydrolases"/>
    <property type="match status" value="1"/>
</dbReference>
<evidence type="ECO:0000313" key="6">
    <source>
        <dbReference type="EMBL" id="NOJ80636.1"/>
    </source>
</evidence>
<accession>A0A7Y4MS35</accession>
<dbReference type="InterPro" id="IPR001482">
    <property type="entry name" value="T2SS/T4SS_dom"/>
</dbReference>
<keyword evidence="4" id="KW-1133">Transmembrane helix</keyword>
<sequence length="515" mass="55234">MQRLMTPLMNRLASLLWTLTVLVVVGGVGLWAYRHSSLGAATFLQEGGRYLQAVLSPLLAGSVALAFGLSYASGVVARRARHHAPRPKPLPKGPSISPLEVLTHDTATAVRTLLKDLGQRLGRIAAKPDPDIIAFMGQLMDGAIRLGASDIHIHPLEAGTRIAFRLHGVLEEVLSFPREHHSRLINRVKVLAKLALYDLDKPQDGHFPWTTDDGPADIRVSILPTNHGPAVALRIARTGVRLPQLPALGFPDALLAKYQELLALPQGLILVAGATGSGKTTSLYASLGHIQQSRGELTRIATIEDPIEFDVPLFAQTQVNAAQGFTFAQGLRAVLRQDPNVIMVGEIRDSETARTAIQAGLSGHLLLSTIHANSAAGAFNRFIDMGVEPFLLASATVATLSQRLVRSLCPHCRAPLPLTPEEAVRLDAAGIRRGNFFGPVGCERCEGSGYLGRTALYEMLVVSQGIRDAINAKVPSSRIQELAVQEGMVPLLAAGVERARTGDTSLREVFRVVGG</sequence>
<dbReference type="Gene3D" id="3.40.50.300">
    <property type="entry name" value="P-loop containing nucleotide triphosphate hydrolases"/>
    <property type="match status" value="1"/>
</dbReference>
<dbReference type="CDD" id="cd01129">
    <property type="entry name" value="PulE-GspE-like"/>
    <property type="match status" value="1"/>
</dbReference>
<protein>
    <submittedName>
        <fullName evidence="6">Type II/IV secretion system protein</fullName>
    </submittedName>
</protein>
<evidence type="ECO:0000256" key="4">
    <source>
        <dbReference type="SAM" id="Phobius"/>
    </source>
</evidence>
<dbReference type="AlphaFoldDB" id="A0A7Y4MS35"/>
<evidence type="ECO:0000259" key="5">
    <source>
        <dbReference type="Pfam" id="PF00437"/>
    </source>
</evidence>
<feature type="domain" description="Bacterial type II secretion system protein E" evidence="5">
    <location>
        <begin position="131"/>
        <end position="511"/>
    </location>
</feature>
<dbReference type="PANTHER" id="PTHR30258">
    <property type="entry name" value="TYPE II SECRETION SYSTEM PROTEIN GSPE-RELATED"/>
    <property type="match status" value="1"/>
</dbReference>
<dbReference type="PANTHER" id="PTHR30258:SF2">
    <property type="entry name" value="COMG OPERON PROTEIN 1"/>
    <property type="match status" value="1"/>
</dbReference>
<proteinExistence type="inferred from homology"/>
<evidence type="ECO:0000313" key="7">
    <source>
        <dbReference type="Proteomes" id="UP000533080"/>
    </source>
</evidence>
<feature type="transmembrane region" description="Helical" evidence="4">
    <location>
        <begin position="12"/>
        <end position="33"/>
    </location>
</feature>
<evidence type="ECO:0000256" key="1">
    <source>
        <dbReference type="ARBA" id="ARBA00006611"/>
    </source>
</evidence>
<gene>
    <name evidence="6" type="ORF">HNV28_20265</name>
</gene>
<dbReference type="Pfam" id="PF00437">
    <property type="entry name" value="T2SSE"/>
    <property type="match status" value="1"/>
</dbReference>
<dbReference type="EMBL" id="JABFNT010000063">
    <property type="protein sequence ID" value="NOJ80636.1"/>
    <property type="molecule type" value="Genomic_DNA"/>
</dbReference>
<dbReference type="GO" id="GO:0005886">
    <property type="term" value="C:plasma membrane"/>
    <property type="evidence" value="ECO:0007669"/>
    <property type="project" value="TreeGrafter"/>
</dbReference>
<keyword evidence="4" id="KW-0472">Membrane</keyword>
<feature type="transmembrane region" description="Helical" evidence="4">
    <location>
        <begin position="53"/>
        <end position="77"/>
    </location>
</feature>
<comment type="caution">
    <text evidence="6">The sequence shown here is derived from an EMBL/GenBank/DDBJ whole genome shotgun (WGS) entry which is preliminary data.</text>
</comment>
<dbReference type="GO" id="GO:0016887">
    <property type="term" value="F:ATP hydrolysis activity"/>
    <property type="evidence" value="ECO:0007669"/>
    <property type="project" value="TreeGrafter"/>
</dbReference>
<keyword evidence="4" id="KW-0812">Transmembrane</keyword>
<keyword evidence="2" id="KW-0547">Nucleotide-binding</keyword>
<dbReference type="GO" id="GO:0005524">
    <property type="term" value="F:ATP binding"/>
    <property type="evidence" value="ECO:0007669"/>
    <property type="project" value="UniProtKB-KW"/>
</dbReference>
<keyword evidence="3" id="KW-0067">ATP-binding</keyword>
<reference evidence="6 7" key="1">
    <citation type="submission" date="2020-05" db="EMBL/GenBank/DDBJ databases">
        <authorList>
            <person name="Whitworth D."/>
        </authorList>
    </citation>
    <scope>NUCLEOTIDE SEQUENCE [LARGE SCALE GENOMIC DNA]</scope>
    <source>
        <strain evidence="6 7">AM005</strain>
    </source>
</reference>
<comment type="similarity">
    <text evidence="1">Belongs to the GSP E family.</text>
</comment>
<dbReference type="InterPro" id="IPR027417">
    <property type="entry name" value="P-loop_NTPase"/>
</dbReference>
<evidence type="ECO:0000256" key="3">
    <source>
        <dbReference type="ARBA" id="ARBA00022840"/>
    </source>
</evidence>
<dbReference type="Proteomes" id="UP000533080">
    <property type="component" value="Unassembled WGS sequence"/>
</dbReference>
<name>A0A7Y4MS35_MYXXA</name>